<evidence type="ECO:0000256" key="7">
    <source>
        <dbReference type="PIRNR" id="PIRNR002744"/>
    </source>
</evidence>
<comment type="subcellular location">
    <subcellularLocation>
        <location evidence="1">Membrane</location>
        <topology evidence="1">Multi-pass membrane protein</topology>
    </subcellularLocation>
</comment>
<keyword evidence="4 8" id="KW-0812">Transmembrane</keyword>
<evidence type="ECO:0000256" key="5">
    <source>
        <dbReference type="ARBA" id="ARBA00022989"/>
    </source>
</evidence>
<evidence type="ECO:0000256" key="8">
    <source>
        <dbReference type="SAM" id="Phobius"/>
    </source>
</evidence>
<keyword evidence="10" id="KW-1185">Reference proteome</keyword>
<evidence type="ECO:0000256" key="4">
    <source>
        <dbReference type="ARBA" id="ARBA00022692"/>
    </source>
</evidence>
<organism evidence="9 10">
    <name type="scientific">Streptomyces tremellae</name>
    <dbReference type="NCBI Taxonomy" id="1124239"/>
    <lineage>
        <taxon>Bacteria</taxon>
        <taxon>Bacillati</taxon>
        <taxon>Actinomycetota</taxon>
        <taxon>Actinomycetes</taxon>
        <taxon>Kitasatosporales</taxon>
        <taxon>Streptomycetaceae</taxon>
        <taxon>Streptomyces</taxon>
    </lineage>
</organism>
<reference evidence="10" key="1">
    <citation type="journal article" date="2019" name="Int. J. Syst. Evol. Microbiol.">
        <title>The Global Catalogue of Microorganisms (GCM) 10K type strain sequencing project: providing services to taxonomists for standard genome sequencing and annotation.</title>
        <authorList>
            <consortium name="The Broad Institute Genomics Platform"/>
            <consortium name="The Broad Institute Genome Sequencing Center for Infectious Disease"/>
            <person name="Wu L."/>
            <person name="Ma J."/>
        </authorList>
    </citation>
    <scope>NUCLEOTIDE SEQUENCE [LARGE SCALE GENOMIC DNA]</scope>
    <source>
        <strain evidence="10">JCM 30846</strain>
    </source>
</reference>
<feature type="transmembrane region" description="Helical" evidence="8">
    <location>
        <begin position="188"/>
        <end position="207"/>
    </location>
</feature>
<gene>
    <name evidence="9" type="ORF">GCM10023082_07570</name>
</gene>
<feature type="transmembrane region" description="Helical" evidence="8">
    <location>
        <begin position="257"/>
        <end position="281"/>
    </location>
</feature>
<feature type="transmembrane region" description="Helical" evidence="8">
    <location>
        <begin position="55"/>
        <end position="77"/>
    </location>
</feature>
<comment type="caution">
    <text evidence="9">The sequence shown here is derived from an EMBL/GenBank/DDBJ whole genome shotgun (WGS) entry which is preliminary data.</text>
</comment>
<feature type="transmembrane region" description="Helical" evidence="8">
    <location>
        <begin position="293"/>
        <end position="313"/>
    </location>
</feature>
<dbReference type="PANTHER" id="PTHR31806">
    <property type="entry name" value="PURINE-CYTOSINE PERMEASE FCY2-RELATED"/>
    <property type="match status" value="1"/>
</dbReference>
<proteinExistence type="inferred from homology"/>
<dbReference type="Gene3D" id="1.10.4160.10">
    <property type="entry name" value="Hydantoin permease"/>
    <property type="match status" value="1"/>
</dbReference>
<accession>A0ABP7E257</accession>
<name>A0ABP7E257_9ACTN</name>
<evidence type="ECO:0000313" key="9">
    <source>
        <dbReference type="EMBL" id="GAA3712309.1"/>
    </source>
</evidence>
<dbReference type="PANTHER" id="PTHR31806:SF1">
    <property type="entry name" value="PURINE-CYTOSINE PERMEASE FCY2-RELATED"/>
    <property type="match status" value="1"/>
</dbReference>
<feature type="transmembrane region" description="Helical" evidence="8">
    <location>
        <begin position="365"/>
        <end position="386"/>
    </location>
</feature>
<protein>
    <submittedName>
        <fullName evidence="9">Cytosine permease</fullName>
    </submittedName>
</protein>
<evidence type="ECO:0000256" key="2">
    <source>
        <dbReference type="ARBA" id="ARBA00008974"/>
    </source>
</evidence>
<dbReference type="PIRSF" id="PIRSF002744">
    <property type="entry name" value="Pur-cyt_permease"/>
    <property type="match status" value="1"/>
</dbReference>
<evidence type="ECO:0000256" key="3">
    <source>
        <dbReference type="ARBA" id="ARBA00022448"/>
    </source>
</evidence>
<evidence type="ECO:0000256" key="1">
    <source>
        <dbReference type="ARBA" id="ARBA00004141"/>
    </source>
</evidence>
<keyword evidence="6 7" id="KW-0472">Membrane</keyword>
<sequence length="468" mass="48338">MARSRVFLSGRAAGGSGAFGGRMPSAAGDLRIETRGIAPVPEENRYGSASRLFSVWFAPNLTMTGVFTGTLGAALGLDFGSALVAVVVGTVLGAVPVAGLGIWGSRTGAGQLPLARLAFGSSVVVPGVLQWLSSVAWDALVGLFGGDALARLCGWPFWLGVLVMMAGQGLVGALGYEAIHRLQKVMTLALASAFALLAVELLGGVRPAAVSHVHGADRFGAFVLTSTVALSLSLSWAPYASDFSRYLPRATSRARMFWYTLLGVSVSFTAVQALGLWGASVFTDQTAGGVDRLLGGGVLGAFGLLAVACAALCSNAMNDYSGSLALQTVGVRLARPVAALLAAALGFPLVLWMHAADTAARFQNVLLFVGYWIPGFVAVVSVDWWARGRARGGAALDLAAEEAVRVPWWPAAVAFAAGFGAAVPFMDTSVYEGPVARALHGADLAYYAAFAAALAVYAPLRLRRAARG</sequence>
<feature type="transmembrane region" description="Helical" evidence="8">
    <location>
        <begin position="444"/>
        <end position="462"/>
    </location>
</feature>
<feature type="transmembrane region" description="Helical" evidence="8">
    <location>
        <begin position="117"/>
        <end position="137"/>
    </location>
</feature>
<evidence type="ECO:0000256" key="6">
    <source>
        <dbReference type="ARBA" id="ARBA00023136"/>
    </source>
</evidence>
<dbReference type="Pfam" id="PF02133">
    <property type="entry name" value="Transp_cyt_pur"/>
    <property type="match status" value="1"/>
</dbReference>
<feature type="transmembrane region" description="Helical" evidence="8">
    <location>
        <begin position="219"/>
        <end position="237"/>
    </location>
</feature>
<evidence type="ECO:0000313" key="10">
    <source>
        <dbReference type="Proteomes" id="UP001499884"/>
    </source>
</evidence>
<feature type="transmembrane region" description="Helical" evidence="8">
    <location>
        <begin position="333"/>
        <end position="353"/>
    </location>
</feature>
<feature type="transmembrane region" description="Helical" evidence="8">
    <location>
        <begin position="406"/>
        <end position="424"/>
    </location>
</feature>
<feature type="transmembrane region" description="Helical" evidence="8">
    <location>
        <begin position="83"/>
        <end position="105"/>
    </location>
</feature>
<feature type="transmembrane region" description="Helical" evidence="8">
    <location>
        <begin position="157"/>
        <end position="176"/>
    </location>
</feature>
<dbReference type="RefSeq" id="WP_345641061.1">
    <property type="nucleotide sequence ID" value="NZ_BAABEP010000003.1"/>
</dbReference>
<dbReference type="EMBL" id="BAABEP010000003">
    <property type="protein sequence ID" value="GAA3712309.1"/>
    <property type="molecule type" value="Genomic_DNA"/>
</dbReference>
<dbReference type="InterPro" id="IPR026030">
    <property type="entry name" value="Pur-cyt_permease_Fcy2/21/22"/>
</dbReference>
<keyword evidence="3 7" id="KW-0813">Transport</keyword>
<dbReference type="InterPro" id="IPR001248">
    <property type="entry name" value="Pur-cyt_permease"/>
</dbReference>
<comment type="similarity">
    <text evidence="2 7">Belongs to the purine-cytosine permease (2.A.39) family.</text>
</comment>
<dbReference type="Proteomes" id="UP001499884">
    <property type="component" value="Unassembled WGS sequence"/>
</dbReference>
<keyword evidence="5 8" id="KW-1133">Transmembrane helix</keyword>